<evidence type="ECO:0000256" key="1">
    <source>
        <dbReference type="SAM" id="Phobius"/>
    </source>
</evidence>
<organism evidence="3">
    <name type="scientific">Bradyrhizobium diazoefficiens</name>
    <dbReference type="NCBI Taxonomy" id="1355477"/>
    <lineage>
        <taxon>Bacteria</taxon>
        <taxon>Pseudomonadati</taxon>
        <taxon>Pseudomonadota</taxon>
        <taxon>Alphaproteobacteria</taxon>
        <taxon>Hyphomicrobiales</taxon>
        <taxon>Nitrobacteraceae</taxon>
        <taxon>Bradyrhizobium</taxon>
    </lineage>
</organism>
<evidence type="ECO:0000313" key="6">
    <source>
        <dbReference type="EMBL" id="BCE91260.1"/>
    </source>
</evidence>
<reference evidence="2" key="1">
    <citation type="submission" date="2020-05" db="EMBL/GenBank/DDBJ databases">
        <title>Complete genome sequence of Bradyrhizobium diazoefficiens XF1 isolated from soybean nodule.</title>
        <authorList>
            <person name="Noda R."/>
            <person name="Kakizaki K."/>
            <person name="Minamisawa K."/>
        </authorList>
    </citation>
    <scope>NUCLEOTIDE SEQUENCE</scope>
    <source>
        <strain evidence="2">XF1</strain>
    </source>
</reference>
<reference evidence="5" key="5">
    <citation type="submission" date="2020-05" db="EMBL/GenBank/DDBJ databases">
        <title>Complete genome sequence of Bradyrhizobium diazoefficiens XF6 isolated from soybean nodule.</title>
        <authorList>
            <person name="Noda R."/>
            <person name="Kakizaki K."/>
            <person name="Minamisawa K."/>
        </authorList>
    </citation>
    <scope>NUCLEOTIDE SEQUENCE</scope>
    <source>
        <strain evidence="5">XF6</strain>
    </source>
</reference>
<keyword evidence="1" id="KW-0472">Membrane</keyword>
<dbReference type="EMBL" id="AP023096">
    <property type="protein sequence ID" value="BCE65296.1"/>
    <property type="molecule type" value="Genomic_DNA"/>
</dbReference>
<dbReference type="EMBL" id="AP023091">
    <property type="protein sequence ID" value="BCE21494.1"/>
    <property type="molecule type" value="Genomic_DNA"/>
</dbReference>
<dbReference type="AlphaFoldDB" id="A0A809ZAI2"/>
<reference evidence="4" key="4">
    <citation type="submission" date="2020-05" db="EMBL/GenBank/DDBJ databases">
        <title>Complete genome sequence of Bradyrhizobium diazoefficiens XF5 isolated from soybean nodule.</title>
        <authorList>
            <person name="Noda R."/>
            <person name="Kakizaki K."/>
            <person name="Minamisawa K."/>
        </authorList>
    </citation>
    <scope>NUCLEOTIDE SEQUENCE</scope>
    <source>
        <strain evidence="4">XF5</strain>
    </source>
</reference>
<proteinExistence type="predicted"/>
<gene>
    <name evidence="6" type="ORF">XF10B_40580</name>
    <name evidence="2" type="ORF">XF1B_41750</name>
    <name evidence="3" type="ORF">XF4B_40890</name>
    <name evidence="4" type="ORF">XF5B_41370</name>
    <name evidence="5" type="ORF">XF6B_40950</name>
</gene>
<sequence>MKASVTFTKQNATEHGKRLMALALYRRGKSFIGAAVLLGQQPGADRYVVLHLLCQGVEIILKALLLLLNYEKYIKQQRRHGHDLNRVVAVAIEAFGLHPMRPKLAQEVQALNSFYSQHLLRYDGLHDILIDPASIESNRMFRRIAAVLRVSEREIAKSARSSRPEGSQP</sequence>
<evidence type="ECO:0000313" key="2">
    <source>
        <dbReference type="EMBL" id="BCE21494.1"/>
    </source>
</evidence>
<evidence type="ECO:0000313" key="5">
    <source>
        <dbReference type="EMBL" id="BCE65296.1"/>
    </source>
</evidence>
<protein>
    <recommendedName>
        <fullName evidence="7">HEPN domain-containing protein</fullName>
    </recommendedName>
</protein>
<dbReference type="RefSeq" id="WP_182869844.1">
    <property type="nucleotide sequence ID" value="NZ_AJQI01000294.1"/>
</dbReference>
<reference evidence="3" key="3">
    <citation type="submission" date="2020-05" db="EMBL/GenBank/DDBJ databases">
        <title>Complete genome sequence of Bradyrhizobium diazoefficiens XF4 isolated from soybean nodule.</title>
        <authorList>
            <person name="Noda R."/>
            <person name="Kakizaki K."/>
            <person name="Minamisawa K."/>
        </authorList>
    </citation>
    <scope>NUCLEOTIDE SEQUENCE</scope>
    <source>
        <strain evidence="3">XF4</strain>
    </source>
</reference>
<dbReference type="EMBL" id="AP023099">
    <property type="protein sequence ID" value="BCE91260.1"/>
    <property type="molecule type" value="Genomic_DNA"/>
</dbReference>
<reference evidence="6" key="2">
    <citation type="submission" date="2020-05" db="EMBL/GenBank/DDBJ databases">
        <title>Complete genome sequence of Bradyrhizobium diazoefficiens XF10 isolated from soybean nodule.</title>
        <authorList>
            <person name="Noda R."/>
            <person name="Kakizaki K."/>
            <person name="Minamisawa K."/>
        </authorList>
    </citation>
    <scope>NUCLEOTIDE SEQUENCE</scope>
    <source>
        <strain evidence="6">XF10</strain>
    </source>
</reference>
<accession>A0A809ZAI2</accession>
<dbReference type="EMBL" id="AP023094">
    <property type="protein sequence ID" value="BCE47740.1"/>
    <property type="molecule type" value="Genomic_DNA"/>
</dbReference>
<keyword evidence="1" id="KW-1133">Transmembrane helix</keyword>
<evidence type="ECO:0000313" key="4">
    <source>
        <dbReference type="EMBL" id="BCE56625.1"/>
    </source>
</evidence>
<evidence type="ECO:0000313" key="3">
    <source>
        <dbReference type="EMBL" id="BCE47740.1"/>
    </source>
</evidence>
<dbReference type="EMBL" id="AP023095">
    <property type="protein sequence ID" value="BCE56625.1"/>
    <property type="molecule type" value="Genomic_DNA"/>
</dbReference>
<evidence type="ECO:0008006" key="7">
    <source>
        <dbReference type="Google" id="ProtNLM"/>
    </source>
</evidence>
<keyword evidence="1" id="KW-0812">Transmembrane</keyword>
<name>A0A809ZAI2_9BRAD</name>
<feature type="transmembrane region" description="Helical" evidence="1">
    <location>
        <begin position="47"/>
        <end position="70"/>
    </location>
</feature>